<gene>
    <name evidence="1" type="ORF">TRFO_35057</name>
</gene>
<comment type="caution">
    <text evidence="1">The sequence shown here is derived from an EMBL/GenBank/DDBJ whole genome shotgun (WGS) entry which is preliminary data.</text>
</comment>
<keyword evidence="2" id="KW-1185">Reference proteome</keyword>
<evidence type="ECO:0000313" key="1">
    <source>
        <dbReference type="EMBL" id="OHS98491.1"/>
    </source>
</evidence>
<dbReference type="PANTHER" id="PTHR12975">
    <property type="entry name" value="TRANSPORT PROTEIN TRAPP"/>
    <property type="match status" value="1"/>
</dbReference>
<reference evidence="1" key="1">
    <citation type="submission" date="2016-10" db="EMBL/GenBank/DDBJ databases">
        <authorList>
            <person name="Benchimol M."/>
            <person name="Almeida L.G."/>
            <person name="Vasconcelos A.T."/>
            <person name="Perreira-Neves A."/>
            <person name="Rosa I.A."/>
            <person name="Tasca T."/>
            <person name="Bogo M.R."/>
            <person name="de Souza W."/>
        </authorList>
    </citation>
    <scope>NUCLEOTIDE SEQUENCE [LARGE SCALE GENOMIC DNA]</scope>
    <source>
        <strain evidence="1">K</strain>
    </source>
</reference>
<sequence>MLEIIGHNCKSEKFQKVHRNSFREKMSRPADNFRKRQWSEFQPVIAIYIDDAVESHFKKYNIDFFSFFECVSTCTYTHSVLYRVFDLKHFFDLKDDSLTEIIDNDVYEKTSQFVRADFVESLRYFDRNTQKEEIFEFNENPTIWANSVLSKLYHSPRTDQRFEFYDLPRFILTFSEGKIDLENILQKIPYFEKENDFSENMINIEINYNENESVTFVQKSYHTSQTDKILSTVSFTEQPSDESIEFFRKFENKKPMPASLFKFLSEFSIRLITVDLKNFIEKNINSVNYEIKEGNKKHNLLKKAFISKKNKVKIEEEQNYRNLRNLFDLIIIKKFDSVKEILKKLPSNVKPFDYYSKFLSYHFKLSKKSHVKELKDLLIQLLDMDQLQIGTAAYLLMKTIDFLTTKEPNIETINQGFSIVLLPHWNKIGNFKVIRCICLERLAQAALTIPLTIPLNELQNSSQKLSQNTFQNASQNDLNSNFVNKGWVRKSALILHFIPRIYALGLSQSNICLSEPEYIGHALYSAIFVQRLLTQCDDEEKVFRCGSNNVDLLTKPQTIKYPWQVLKNGSLETVANILKDSSESNFLPLIYLSLFPRMETEMSKTRAMMAFFDVYNRKETDRKLILKTSLPFLQIVKVSCSEFGSPKYSGLKDDDFEEILSFWKRKTQKITFCDHWNKQVDNVRQVVCNEPLKIEVAIDSISKEVPLCVEYLTIEANQIIKETDNTEIRNEMNQNENYENINDSSWFESDTTTVHFNDANKTKTKGVQKALFNVAVKKATKFEINFLRFSFWGLSNMKIPISLPKFESFDEQPSIRASCSDFPSTLSIGEIRDITFRFENYGTYKASFVTLVYQKINEIFIPNFKNENEMTIIKISDELQPSSTIQLNAKIIGTAEDKKYNFVVFYLGKNPIEWRSFCLSFSVKSQKVENVTTHCLINPNDTKKFFIFTDIDSPERSINLKDAIVNKNHFQPDSSTTTTVQKGERKSFILFNNKLNTTLNDSNTNQNDAPDNYEMFLNGDQEIGKLKYCVNGQENGFEAGIYHNSNTLNSLSYQLDAPIFIELGEDGHQTITVTLSVTNKSKETIDDGLLVIPDSFQLRSCALWTGKVSNNVKSISPFETIHFHFQLIAFRKGIVDIASSLSIQIKGKGNQLPFSHFLRIK</sequence>
<dbReference type="InterPro" id="IPR024420">
    <property type="entry name" value="TRAPP_III_complex_Trs85"/>
</dbReference>
<dbReference type="RefSeq" id="XP_068351628.1">
    <property type="nucleotide sequence ID" value="XM_068510030.1"/>
</dbReference>
<dbReference type="EMBL" id="MLAK01001051">
    <property type="protein sequence ID" value="OHS98491.1"/>
    <property type="molecule type" value="Genomic_DNA"/>
</dbReference>
<dbReference type="AlphaFoldDB" id="A0A1J4JLR5"/>
<organism evidence="1 2">
    <name type="scientific">Tritrichomonas foetus</name>
    <dbReference type="NCBI Taxonomy" id="1144522"/>
    <lineage>
        <taxon>Eukaryota</taxon>
        <taxon>Metamonada</taxon>
        <taxon>Parabasalia</taxon>
        <taxon>Tritrichomonadida</taxon>
        <taxon>Tritrichomonadidae</taxon>
        <taxon>Tritrichomonas</taxon>
    </lineage>
</organism>
<dbReference type="PANTHER" id="PTHR12975:SF6">
    <property type="entry name" value="TRAFFICKING PROTEIN PARTICLE COMPLEX SUBUNIT 8"/>
    <property type="match status" value="1"/>
</dbReference>
<evidence type="ECO:0000313" key="2">
    <source>
        <dbReference type="Proteomes" id="UP000179807"/>
    </source>
</evidence>
<dbReference type="GO" id="GO:1990072">
    <property type="term" value="C:TRAPPIII protein complex"/>
    <property type="evidence" value="ECO:0007669"/>
    <property type="project" value="TreeGrafter"/>
</dbReference>
<dbReference type="Proteomes" id="UP000179807">
    <property type="component" value="Unassembled WGS sequence"/>
</dbReference>
<dbReference type="VEuPathDB" id="TrichDB:TRFO_35057"/>
<accession>A0A1J4JLR5</accession>
<proteinExistence type="predicted"/>
<name>A0A1J4JLR5_9EUKA</name>
<protein>
    <submittedName>
        <fullName evidence="1">Uncharacterized protein</fullName>
    </submittedName>
</protein>
<dbReference type="GeneID" id="94844734"/>